<dbReference type="RefSeq" id="WP_076501653.1">
    <property type="nucleotide sequence ID" value="NZ_FTOP01000009.1"/>
</dbReference>
<dbReference type="OrthoDB" id="1428203at2"/>
<dbReference type="Pfam" id="PF21857">
    <property type="entry name" value="DUF6913"/>
    <property type="match status" value="1"/>
</dbReference>
<reference evidence="2" key="1">
    <citation type="submission" date="2017-01" db="EMBL/GenBank/DDBJ databases">
        <authorList>
            <person name="Varghese N."/>
            <person name="Submissions S."/>
        </authorList>
    </citation>
    <scope>NUCLEOTIDE SEQUENCE [LARGE SCALE GENOMIC DNA]</scope>
    <source>
        <strain evidence="2">DSM 46698</strain>
    </source>
</reference>
<dbReference type="AlphaFoldDB" id="A0A1N7NE23"/>
<proteinExistence type="predicted"/>
<organism evidence="1 2">
    <name type="scientific">Belliella pelovolcani</name>
    <dbReference type="NCBI Taxonomy" id="529505"/>
    <lineage>
        <taxon>Bacteria</taxon>
        <taxon>Pseudomonadati</taxon>
        <taxon>Bacteroidota</taxon>
        <taxon>Cytophagia</taxon>
        <taxon>Cytophagales</taxon>
        <taxon>Cyclobacteriaceae</taxon>
        <taxon>Belliella</taxon>
    </lineage>
</organism>
<evidence type="ECO:0000313" key="1">
    <source>
        <dbReference type="EMBL" id="SIS96528.1"/>
    </source>
</evidence>
<accession>A0A1N7NE23</accession>
<protein>
    <submittedName>
        <fullName evidence="1">Uncharacterized protein</fullName>
    </submittedName>
</protein>
<dbReference type="EMBL" id="FTOP01000009">
    <property type="protein sequence ID" value="SIS96528.1"/>
    <property type="molecule type" value="Genomic_DNA"/>
</dbReference>
<sequence length="164" mass="18992">MNFIKKYFIQRQNKAKLRETVTDKPFPKNVAAIGILAQNLNDVEIIEEQIRNFFGNQIEIYSLFYSKLENENGISEKDFGLFGKPNDKINGFLSKNLDFILTPSLNLDPYLLYLLLHATAQFKIGFFSPENKDLLDLMLSKDEKDLKVNSQKLLEYFIKIKAAC</sequence>
<dbReference type="InterPro" id="IPR054207">
    <property type="entry name" value="DUF6913"/>
</dbReference>
<keyword evidence="2" id="KW-1185">Reference proteome</keyword>
<evidence type="ECO:0000313" key="2">
    <source>
        <dbReference type="Proteomes" id="UP000186026"/>
    </source>
</evidence>
<gene>
    <name evidence="1" type="ORF">SAMN05421761_109116</name>
</gene>
<dbReference type="STRING" id="529505.SAMN05421761_109116"/>
<name>A0A1N7NE23_9BACT</name>
<dbReference type="Proteomes" id="UP000186026">
    <property type="component" value="Unassembled WGS sequence"/>
</dbReference>